<comment type="subcellular location">
    <subcellularLocation>
        <location evidence="7">Cell membrane</location>
        <topology evidence="7">Multi-pass membrane protein</topology>
    </subcellularLocation>
    <subcellularLocation>
        <location evidence="1">Membrane</location>
        <topology evidence="1">Multi-pass membrane protein</topology>
    </subcellularLocation>
</comment>
<reference evidence="8 9" key="1">
    <citation type="submission" date="2012-02" db="EMBL/GenBank/DDBJ databases">
        <title>Whole genome shotgun sequence of Mobilicoccus pelagius NBRC 104925.</title>
        <authorList>
            <person name="Yoshida Y."/>
            <person name="Hosoyama A."/>
            <person name="Tsuchikane K."/>
            <person name="Katsumata H."/>
            <person name="Yamazaki S."/>
            <person name="Fujita N."/>
        </authorList>
    </citation>
    <scope>NUCLEOTIDE SEQUENCE [LARGE SCALE GENOMIC DNA]</scope>
    <source>
        <strain evidence="8 9">NBRC 104925</strain>
    </source>
</reference>
<feature type="transmembrane region" description="Helical" evidence="7">
    <location>
        <begin position="196"/>
        <end position="213"/>
    </location>
</feature>
<evidence type="ECO:0000256" key="7">
    <source>
        <dbReference type="HAMAP-Rule" id="MF_00902"/>
    </source>
</evidence>
<dbReference type="NCBIfam" id="TIGR00945">
    <property type="entry name" value="tatC"/>
    <property type="match status" value="1"/>
</dbReference>
<dbReference type="STRING" id="1089455.MOPEL_096_00180"/>
<dbReference type="GO" id="GO:0065002">
    <property type="term" value="P:intracellular protein transmembrane transport"/>
    <property type="evidence" value="ECO:0007669"/>
    <property type="project" value="TreeGrafter"/>
</dbReference>
<dbReference type="HAMAP" id="MF_00902">
    <property type="entry name" value="TatC"/>
    <property type="match status" value="1"/>
</dbReference>
<gene>
    <name evidence="7 8" type="primary">tatC</name>
    <name evidence="8" type="ORF">MOPEL_096_00180</name>
</gene>
<dbReference type="InterPro" id="IPR002033">
    <property type="entry name" value="TatC"/>
</dbReference>
<sequence>MALRRAKRDPEGRMTLGAHLRELRNRILVAAVALVVAAIPGWVLYDSLIAALAAPMKRRGAELNFANLTDPFVVHLQVALFVAVILSSPVWLWEIWAFVVPGLRKNEKRIAMLFITCSVPLFLAGCWFAYRTLDAAVNVLLGFTPTVGDNIIDASFYLTFVTRFILAFGFSFLLPILLVALNMVGVLPARTMLKAWRWAVLLIFVFAAVITPTPDPWTMSGMALPMVGLYFGACGVAAILDRIRAKRRPDWIETPDDEASPL</sequence>
<keyword evidence="9" id="KW-1185">Reference proteome</keyword>
<dbReference type="PRINTS" id="PR01840">
    <property type="entry name" value="TATCFAMILY"/>
</dbReference>
<evidence type="ECO:0000313" key="8">
    <source>
        <dbReference type="EMBL" id="GAB49011.1"/>
    </source>
</evidence>
<keyword evidence="2 7" id="KW-0812">Transmembrane</keyword>
<dbReference type="Proteomes" id="UP000004367">
    <property type="component" value="Unassembled WGS sequence"/>
</dbReference>
<keyword evidence="3 7" id="KW-0653">Protein transport</keyword>
<dbReference type="PANTHER" id="PTHR30371">
    <property type="entry name" value="SEC-INDEPENDENT PROTEIN TRANSLOCASE PROTEIN TATC"/>
    <property type="match status" value="1"/>
</dbReference>
<feature type="transmembrane region" description="Helical" evidence="7">
    <location>
        <begin position="219"/>
        <end position="240"/>
    </location>
</feature>
<dbReference type="GO" id="GO:0009977">
    <property type="term" value="F:proton motive force dependent protein transmembrane transporter activity"/>
    <property type="evidence" value="ECO:0007669"/>
    <property type="project" value="TreeGrafter"/>
</dbReference>
<dbReference type="eggNOG" id="COG0805">
    <property type="taxonomic scope" value="Bacteria"/>
</dbReference>
<keyword evidence="7" id="KW-0813">Transport</keyword>
<evidence type="ECO:0000256" key="5">
    <source>
        <dbReference type="ARBA" id="ARBA00023010"/>
    </source>
</evidence>
<evidence type="ECO:0000256" key="4">
    <source>
        <dbReference type="ARBA" id="ARBA00022989"/>
    </source>
</evidence>
<proteinExistence type="inferred from homology"/>
<dbReference type="PANTHER" id="PTHR30371:SF0">
    <property type="entry name" value="SEC-INDEPENDENT PROTEIN TRANSLOCASE PROTEIN TATC, CHLOROPLASTIC-RELATED"/>
    <property type="match status" value="1"/>
</dbReference>
<keyword evidence="6 7" id="KW-0472">Membrane</keyword>
<name>H5UTF3_9MICO</name>
<keyword evidence="4 7" id="KW-1133">Transmembrane helix</keyword>
<feature type="transmembrane region" description="Helical" evidence="7">
    <location>
        <begin position="110"/>
        <end position="130"/>
    </location>
</feature>
<dbReference type="AlphaFoldDB" id="H5UTF3"/>
<feature type="transmembrane region" description="Helical" evidence="7">
    <location>
        <begin position="164"/>
        <end position="184"/>
    </location>
</feature>
<evidence type="ECO:0000313" key="9">
    <source>
        <dbReference type="Proteomes" id="UP000004367"/>
    </source>
</evidence>
<comment type="function">
    <text evidence="7">Part of the twin-arginine translocation (Tat) system that transports large folded proteins containing a characteristic twin-arginine motif in their signal peptide across membranes. Together with TatB, TatC is part of a receptor directly interacting with Tat signal peptides.</text>
</comment>
<keyword evidence="5 7" id="KW-0811">Translocation</keyword>
<feature type="transmembrane region" description="Helical" evidence="7">
    <location>
        <begin position="27"/>
        <end position="54"/>
    </location>
</feature>
<dbReference type="GO" id="GO:0043953">
    <property type="term" value="P:protein transport by the Tat complex"/>
    <property type="evidence" value="ECO:0007669"/>
    <property type="project" value="UniProtKB-UniRule"/>
</dbReference>
<protein>
    <recommendedName>
        <fullName evidence="7">Sec-independent protein translocase protein TatC</fullName>
    </recommendedName>
</protein>
<dbReference type="Pfam" id="PF00902">
    <property type="entry name" value="TatC"/>
    <property type="match status" value="1"/>
</dbReference>
<comment type="subunit">
    <text evidence="7">The Tat system comprises two distinct complexes: a TatABC complex, containing multiple copies of TatA, TatB and TatC subunits, and a separate TatA complex, containing only TatA subunits. Substrates initially bind to the TatABC complex, which probably triggers association of the separate TatA complex to form the active translocon.</text>
</comment>
<evidence type="ECO:0000256" key="2">
    <source>
        <dbReference type="ARBA" id="ARBA00022692"/>
    </source>
</evidence>
<evidence type="ECO:0000256" key="1">
    <source>
        <dbReference type="ARBA" id="ARBA00004141"/>
    </source>
</evidence>
<evidence type="ECO:0000256" key="6">
    <source>
        <dbReference type="ARBA" id="ARBA00023136"/>
    </source>
</evidence>
<keyword evidence="7" id="KW-1003">Cell membrane</keyword>
<organism evidence="8 9">
    <name type="scientific">Mobilicoccus pelagius NBRC 104925</name>
    <dbReference type="NCBI Taxonomy" id="1089455"/>
    <lineage>
        <taxon>Bacteria</taxon>
        <taxon>Bacillati</taxon>
        <taxon>Actinomycetota</taxon>
        <taxon>Actinomycetes</taxon>
        <taxon>Micrococcales</taxon>
        <taxon>Dermatophilaceae</taxon>
        <taxon>Mobilicoccus</taxon>
    </lineage>
</organism>
<evidence type="ECO:0000256" key="3">
    <source>
        <dbReference type="ARBA" id="ARBA00022927"/>
    </source>
</evidence>
<comment type="similarity">
    <text evidence="7">Belongs to the TatC family.</text>
</comment>
<dbReference type="EMBL" id="BAFE01000073">
    <property type="protein sequence ID" value="GAB49011.1"/>
    <property type="molecule type" value="Genomic_DNA"/>
</dbReference>
<accession>H5UTF3</accession>
<feature type="transmembrane region" description="Helical" evidence="7">
    <location>
        <begin position="74"/>
        <end position="98"/>
    </location>
</feature>
<comment type="caution">
    <text evidence="8">The sequence shown here is derived from an EMBL/GenBank/DDBJ whole genome shotgun (WGS) entry which is preliminary data.</text>
</comment>
<dbReference type="GO" id="GO:0033281">
    <property type="term" value="C:TAT protein transport complex"/>
    <property type="evidence" value="ECO:0007669"/>
    <property type="project" value="UniProtKB-UniRule"/>
</dbReference>